<evidence type="ECO:0008006" key="3">
    <source>
        <dbReference type="Google" id="ProtNLM"/>
    </source>
</evidence>
<comment type="caution">
    <text evidence="1">The sequence shown here is derived from an EMBL/GenBank/DDBJ whole genome shotgun (WGS) entry which is preliminary data.</text>
</comment>
<dbReference type="RefSeq" id="WP_316027599.1">
    <property type="nucleotide sequence ID" value="NZ_JAWDIO010000002.1"/>
</dbReference>
<dbReference type="EMBL" id="JAWDIO010000002">
    <property type="protein sequence ID" value="MDU0356092.1"/>
    <property type="molecule type" value="Genomic_DNA"/>
</dbReference>
<organism evidence="1 2">
    <name type="scientific">Paraglaciecola aquimarina</name>
    <dbReference type="NCBI Taxonomy" id="1235557"/>
    <lineage>
        <taxon>Bacteria</taxon>
        <taxon>Pseudomonadati</taxon>
        <taxon>Pseudomonadota</taxon>
        <taxon>Gammaproteobacteria</taxon>
        <taxon>Alteromonadales</taxon>
        <taxon>Alteromonadaceae</taxon>
        <taxon>Paraglaciecola</taxon>
    </lineage>
</organism>
<reference evidence="1 2" key="1">
    <citation type="submission" date="2023-10" db="EMBL/GenBank/DDBJ databases">
        <title>Glaciecola aquimarina strain GGW-M5 nov., isolated from a coastal seawater.</title>
        <authorList>
            <person name="Bayburt H."/>
            <person name="Kim J.M."/>
            <person name="Choi B.J."/>
            <person name="Jeon C.O."/>
        </authorList>
    </citation>
    <scope>NUCLEOTIDE SEQUENCE [LARGE SCALE GENOMIC DNA]</scope>
    <source>
        <strain evidence="1 2">KCTC 32108</strain>
    </source>
</reference>
<dbReference type="Proteomes" id="UP001247805">
    <property type="component" value="Unassembled WGS sequence"/>
</dbReference>
<evidence type="ECO:0000313" key="2">
    <source>
        <dbReference type="Proteomes" id="UP001247805"/>
    </source>
</evidence>
<protein>
    <recommendedName>
        <fullName evidence="3">KfrA N-terminal DNA-binding domain-containing protein</fullName>
    </recommendedName>
</protein>
<gene>
    <name evidence="1" type="ORF">RS130_21325</name>
</gene>
<accession>A0ABU3T1E3</accession>
<sequence length="99" mass="11302">MSNIDYILNLCHDIKHSGRTPSVALIKNEAHRPIALPEIIKGLQHWKTNPNQARKSLVDAKVEKQPSSLEQRVELLEQQLANVLEQVNRLQKHINTSSH</sequence>
<proteinExistence type="predicted"/>
<name>A0ABU3T1E3_9ALTE</name>
<evidence type="ECO:0000313" key="1">
    <source>
        <dbReference type="EMBL" id="MDU0356092.1"/>
    </source>
</evidence>
<keyword evidence="2" id="KW-1185">Reference proteome</keyword>